<evidence type="ECO:0000313" key="2">
    <source>
        <dbReference type="Proteomes" id="UP000319792"/>
    </source>
</evidence>
<protein>
    <submittedName>
        <fullName evidence="1">Uncharacterized protein</fullName>
    </submittedName>
</protein>
<comment type="caution">
    <text evidence="1">The sequence shown here is derived from an EMBL/GenBank/DDBJ whole genome shotgun (WGS) entry which is preliminary data.</text>
</comment>
<reference evidence="1 2" key="2">
    <citation type="submission" date="2019-08" db="EMBL/GenBank/DDBJ databases">
        <title>Tsukamurella conjunctivitidis sp. nov., Tsukamurella assacharolytica sp. nov. and Tsukamurella sputae sp. nov. isolated from patients with conjunctivitis, bacteraemia (lymphoma) and respiratory infection (sputum) in Hong Kong.</title>
        <authorList>
            <person name="Fok K.M.N."/>
            <person name="Fong J.Y.H."/>
        </authorList>
    </citation>
    <scope>NUCLEOTIDE SEQUENCE [LARGE SCALE GENOMIC DNA]</scope>
    <source>
        <strain evidence="1 2">HKU70</strain>
    </source>
</reference>
<sequence length="239" mass="25464">MTTPTPVPSYAWPTARGLCARITSLDPCGTPNALKSSLTTGGFIDFKPSPQYEEAEKIRQKNAAGKLDVVDDPDSTLANVEINFQFTKVHPEAFALAGAASLVLDNEGKASGFGLDTFKVPGLWALEVWTDVPGAACAASGKPFGYYLIPMLGSAELQDWTIEEKLATFTLKAKSKLGNAWGKGPYKVEKNGTTSPFTDGPLVTPVPDHRHLHAIRTYVEPPGITNGAVDLALVPEHAA</sequence>
<dbReference type="Proteomes" id="UP000319792">
    <property type="component" value="Unassembled WGS sequence"/>
</dbReference>
<dbReference type="AlphaFoldDB" id="A0A5C5RP69"/>
<keyword evidence="2" id="KW-1185">Reference proteome</keyword>
<dbReference type="EMBL" id="VIGV01000003">
    <property type="protein sequence ID" value="TWS24422.1"/>
    <property type="molecule type" value="Genomic_DNA"/>
</dbReference>
<dbReference type="OrthoDB" id="4578848at2"/>
<organism evidence="1 2">
    <name type="scientific">Tsukamurella sputi</name>
    <dbReference type="NCBI Taxonomy" id="2591848"/>
    <lineage>
        <taxon>Bacteria</taxon>
        <taxon>Bacillati</taxon>
        <taxon>Actinomycetota</taxon>
        <taxon>Actinomycetes</taxon>
        <taxon>Mycobacteriales</taxon>
        <taxon>Tsukamurellaceae</taxon>
        <taxon>Tsukamurella</taxon>
    </lineage>
</organism>
<proteinExistence type="predicted"/>
<gene>
    <name evidence="1" type="ORF">FK268_12600</name>
</gene>
<dbReference type="RefSeq" id="WP_146434446.1">
    <property type="nucleotide sequence ID" value="NZ_VIGV01000003.1"/>
</dbReference>
<name>A0A5C5RP69_9ACTN</name>
<reference evidence="1 2" key="1">
    <citation type="submission" date="2019-06" db="EMBL/GenBank/DDBJ databases">
        <authorList>
            <person name="Teng J.L.L."/>
            <person name="Lee H.H."/>
            <person name="Lau S.K.P."/>
            <person name="Woo P.C.Y."/>
        </authorList>
    </citation>
    <scope>NUCLEOTIDE SEQUENCE [LARGE SCALE GENOMIC DNA]</scope>
    <source>
        <strain evidence="1 2">HKU70</strain>
    </source>
</reference>
<evidence type="ECO:0000313" key="1">
    <source>
        <dbReference type="EMBL" id="TWS24422.1"/>
    </source>
</evidence>
<accession>A0A5C5RP69</accession>